<keyword evidence="4" id="KW-1185">Reference proteome</keyword>
<dbReference type="Pfam" id="PF11932">
    <property type="entry name" value="DUF3450"/>
    <property type="match status" value="1"/>
</dbReference>
<feature type="coiled-coil region" evidence="1">
    <location>
        <begin position="33"/>
        <end position="112"/>
    </location>
</feature>
<dbReference type="InterPro" id="IPR016866">
    <property type="entry name" value="UCP028069"/>
</dbReference>
<dbReference type="Proteomes" id="UP000239896">
    <property type="component" value="Unassembled WGS sequence"/>
</dbReference>
<protein>
    <submittedName>
        <fullName evidence="3">Uncharacterized protein DUF3450</fullName>
    </submittedName>
</protein>
<evidence type="ECO:0000256" key="2">
    <source>
        <dbReference type="SAM" id="SignalP"/>
    </source>
</evidence>
<accession>A0A2T0VSK4</accession>
<evidence type="ECO:0000313" key="4">
    <source>
        <dbReference type="Proteomes" id="UP000239896"/>
    </source>
</evidence>
<sequence length="269" mass="30647">MVRTFRLQLPAGIALGLLSFGLLQAQEPVVEEASQAQRAQAELQSRIDAADDESRELLRELRRVEAETRRLEARSDALAPRLERRGERLESREAALDTLAETREALPQLEQSLVSRLQTWVERDLPFLKAERLARAEGLEADLYDPDDSAAERLDRLLAAWRTELDYGRQFDAWRGILNEGRDEGDARREVDFLRLGRVGLYYLTPDGREGGVWRAEAERWEALDEAGRVELRHGLRIARDQRAPELLTLPISRPLERADMTTPAEASS</sequence>
<dbReference type="AlphaFoldDB" id="A0A2T0VSK4"/>
<name>A0A2T0VSK4_9GAMM</name>
<evidence type="ECO:0000313" key="3">
    <source>
        <dbReference type="EMBL" id="PRY73606.1"/>
    </source>
</evidence>
<dbReference type="EMBL" id="PVTM01000001">
    <property type="protein sequence ID" value="PRY73606.1"/>
    <property type="molecule type" value="Genomic_DNA"/>
</dbReference>
<feature type="signal peptide" evidence="2">
    <location>
        <begin position="1"/>
        <end position="25"/>
    </location>
</feature>
<gene>
    <name evidence="3" type="ORF">BCL64_101277</name>
</gene>
<evidence type="ECO:0000256" key="1">
    <source>
        <dbReference type="SAM" id="Coils"/>
    </source>
</evidence>
<reference evidence="3 4" key="1">
    <citation type="submission" date="2018-03" db="EMBL/GenBank/DDBJ databases">
        <title>Comparative analysis of microorganisms from saline springs in Andes Mountain Range, Colombia.</title>
        <authorList>
            <person name="Rubin E."/>
        </authorList>
    </citation>
    <scope>NUCLEOTIDE SEQUENCE [LARGE SCALE GENOMIC DNA]</scope>
    <source>
        <strain evidence="3 4">USBA 854</strain>
    </source>
</reference>
<keyword evidence="1" id="KW-0175">Coiled coil</keyword>
<dbReference type="RefSeq" id="WP_106229228.1">
    <property type="nucleotide sequence ID" value="NZ_PVTM01000001.1"/>
</dbReference>
<comment type="caution">
    <text evidence="3">The sequence shown here is derived from an EMBL/GenBank/DDBJ whole genome shotgun (WGS) entry which is preliminary data.</text>
</comment>
<feature type="chain" id="PRO_5015610819" evidence="2">
    <location>
        <begin position="26"/>
        <end position="269"/>
    </location>
</feature>
<organism evidence="3 4">
    <name type="scientific">Halomonas ventosae</name>
    <dbReference type="NCBI Taxonomy" id="229007"/>
    <lineage>
        <taxon>Bacteria</taxon>
        <taxon>Pseudomonadati</taxon>
        <taxon>Pseudomonadota</taxon>
        <taxon>Gammaproteobacteria</taxon>
        <taxon>Oceanospirillales</taxon>
        <taxon>Halomonadaceae</taxon>
        <taxon>Halomonas</taxon>
    </lineage>
</organism>
<keyword evidence="2" id="KW-0732">Signal</keyword>
<proteinExistence type="predicted"/>